<proteinExistence type="predicted"/>
<accession>A0A225UFP6</accession>
<keyword evidence="2" id="KW-1185">Reference proteome</keyword>
<dbReference type="AlphaFoldDB" id="A0A225UFP6"/>
<evidence type="ECO:0000313" key="1">
    <source>
        <dbReference type="EMBL" id="OWY91803.1"/>
    </source>
</evidence>
<protein>
    <recommendedName>
        <fullName evidence="3">Retrotransposon gag domain-containing protein</fullName>
    </recommendedName>
</protein>
<organism evidence="1 2">
    <name type="scientific">Phytophthora megakarya</name>
    <dbReference type="NCBI Taxonomy" id="4795"/>
    <lineage>
        <taxon>Eukaryota</taxon>
        <taxon>Sar</taxon>
        <taxon>Stramenopiles</taxon>
        <taxon>Oomycota</taxon>
        <taxon>Peronosporomycetes</taxon>
        <taxon>Peronosporales</taxon>
        <taxon>Peronosporaceae</taxon>
        <taxon>Phytophthora</taxon>
    </lineage>
</organism>
<sequence length="99" mass="11205">MARRLVDPLAKVAFAMSCLGGRATSWAYGRRLTDPTCFSTYESFKEELKLANGHVKTYLFREYPSTLEAAITLAMQEGFSLKQTKLHTNSRVSTTDTRY</sequence>
<dbReference type="Proteomes" id="UP000198211">
    <property type="component" value="Unassembled WGS sequence"/>
</dbReference>
<comment type="caution">
    <text evidence="1">The sequence shown here is derived from an EMBL/GenBank/DDBJ whole genome shotgun (WGS) entry which is preliminary data.</text>
</comment>
<dbReference type="EMBL" id="NBNE01019466">
    <property type="protein sequence ID" value="OWY91803.1"/>
    <property type="molecule type" value="Genomic_DNA"/>
</dbReference>
<reference evidence="2" key="1">
    <citation type="submission" date="2017-03" db="EMBL/GenBank/DDBJ databases">
        <title>Phytopthora megakarya and P. palmivora, two closely related causual agents of cacao black pod achieved similar genome size and gene model numbers by different mechanisms.</title>
        <authorList>
            <person name="Ali S."/>
            <person name="Shao J."/>
            <person name="Larry D.J."/>
            <person name="Kronmiller B."/>
            <person name="Shen D."/>
            <person name="Strem M.D."/>
            <person name="Melnick R.L."/>
            <person name="Guiltinan M.J."/>
            <person name="Tyler B.M."/>
            <person name="Meinhardt L.W."/>
            <person name="Bailey B.A."/>
        </authorList>
    </citation>
    <scope>NUCLEOTIDE SEQUENCE [LARGE SCALE GENOMIC DNA]</scope>
    <source>
        <strain evidence="2">zdho120</strain>
    </source>
</reference>
<evidence type="ECO:0000313" key="2">
    <source>
        <dbReference type="Proteomes" id="UP000198211"/>
    </source>
</evidence>
<dbReference type="OrthoDB" id="93064at2759"/>
<gene>
    <name evidence="1" type="ORF">PHMEG_00039474</name>
</gene>
<evidence type="ECO:0008006" key="3">
    <source>
        <dbReference type="Google" id="ProtNLM"/>
    </source>
</evidence>
<name>A0A225UFP6_9STRA</name>